<sequence>MLLHKLVLLAVLSAVSQLTFGRAVIPELVPRDALEPVAKITDLVGRDALAAGPLPDRESLAIRHLVALEKRAQQTPSNPDRKVPVRKILLTLALIGGVMVIVGVCMEAVLVSLVNWIAFYGAWLVCAGLPFEVPFTVYELWE</sequence>
<reference evidence="3" key="1">
    <citation type="journal article" date="2020" name="Stud. Mycol.">
        <title>101 Dothideomycetes genomes: a test case for predicting lifestyles and emergence of pathogens.</title>
        <authorList>
            <person name="Haridas S."/>
            <person name="Albert R."/>
            <person name="Binder M."/>
            <person name="Bloem J."/>
            <person name="Labutti K."/>
            <person name="Salamov A."/>
            <person name="Andreopoulos B."/>
            <person name="Baker S."/>
            <person name="Barry K."/>
            <person name="Bills G."/>
            <person name="Bluhm B."/>
            <person name="Cannon C."/>
            <person name="Castanera R."/>
            <person name="Culley D."/>
            <person name="Daum C."/>
            <person name="Ezra D."/>
            <person name="Gonzalez J."/>
            <person name="Henrissat B."/>
            <person name="Kuo A."/>
            <person name="Liang C."/>
            <person name="Lipzen A."/>
            <person name="Lutzoni F."/>
            <person name="Magnuson J."/>
            <person name="Mondo S."/>
            <person name="Nolan M."/>
            <person name="Ohm R."/>
            <person name="Pangilinan J."/>
            <person name="Park H.-J."/>
            <person name="Ramirez L."/>
            <person name="Alfaro M."/>
            <person name="Sun H."/>
            <person name="Tritt A."/>
            <person name="Yoshinaga Y."/>
            <person name="Zwiers L.-H."/>
            <person name="Turgeon B."/>
            <person name="Goodwin S."/>
            <person name="Spatafora J."/>
            <person name="Crous P."/>
            <person name="Grigoriev I."/>
        </authorList>
    </citation>
    <scope>NUCLEOTIDE SEQUENCE</scope>
    <source>
        <strain evidence="3">SCOH1-5</strain>
    </source>
</reference>
<dbReference type="EMBL" id="ML992724">
    <property type="protein sequence ID" value="KAF2206328.1"/>
    <property type="molecule type" value="Genomic_DNA"/>
</dbReference>
<evidence type="ECO:0000313" key="3">
    <source>
        <dbReference type="EMBL" id="KAF2206328.1"/>
    </source>
</evidence>
<dbReference type="AlphaFoldDB" id="A0A6A6EVK8"/>
<evidence type="ECO:0000256" key="1">
    <source>
        <dbReference type="SAM" id="Phobius"/>
    </source>
</evidence>
<feature type="transmembrane region" description="Helical" evidence="1">
    <location>
        <begin position="88"/>
        <end position="110"/>
    </location>
</feature>
<keyword evidence="4" id="KW-1185">Reference proteome</keyword>
<accession>A0A6A6EVK8</accession>
<keyword evidence="1" id="KW-1133">Transmembrane helix</keyword>
<evidence type="ECO:0000256" key="2">
    <source>
        <dbReference type="SAM" id="SignalP"/>
    </source>
</evidence>
<keyword evidence="1" id="KW-0812">Transmembrane</keyword>
<gene>
    <name evidence="3" type="ORF">CERZMDRAFT_103502</name>
</gene>
<feature type="transmembrane region" description="Helical" evidence="1">
    <location>
        <begin position="117"/>
        <end position="138"/>
    </location>
</feature>
<feature type="signal peptide" evidence="2">
    <location>
        <begin position="1"/>
        <end position="21"/>
    </location>
</feature>
<protein>
    <submittedName>
        <fullName evidence="3">Uncharacterized protein</fullName>
    </submittedName>
</protein>
<proteinExistence type="predicted"/>
<evidence type="ECO:0000313" key="4">
    <source>
        <dbReference type="Proteomes" id="UP000799539"/>
    </source>
</evidence>
<feature type="chain" id="PRO_5025576692" evidence="2">
    <location>
        <begin position="22"/>
        <end position="142"/>
    </location>
</feature>
<keyword evidence="2" id="KW-0732">Signal</keyword>
<organism evidence="3 4">
    <name type="scientific">Cercospora zeae-maydis SCOH1-5</name>
    <dbReference type="NCBI Taxonomy" id="717836"/>
    <lineage>
        <taxon>Eukaryota</taxon>
        <taxon>Fungi</taxon>
        <taxon>Dikarya</taxon>
        <taxon>Ascomycota</taxon>
        <taxon>Pezizomycotina</taxon>
        <taxon>Dothideomycetes</taxon>
        <taxon>Dothideomycetidae</taxon>
        <taxon>Mycosphaerellales</taxon>
        <taxon>Mycosphaerellaceae</taxon>
        <taxon>Cercospora</taxon>
    </lineage>
</organism>
<keyword evidence="1" id="KW-0472">Membrane</keyword>
<dbReference type="Proteomes" id="UP000799539">
    <property type="component" value="Unassembled WGS sequence"/>
</dbReference>
<name>A0A6A6EVK8_9PEZI</name>